<evidence type="ECO:0000313" key="3">
    <source>
        <dbReference type="Proteomes" id="UP001415857"/>
    </source>
</evidence>
<organism evidence="2 3">
    <name type="scientific">Liquidambar formosana</name>
    <name type="common">Formosan gum</name>
    <dbReference type="NCBI Taxonomy" id="63359"/>
    <lineage>
        <taxon>Eukaryota</taxon>
        <taxon>Viridiplantae</taxon>
        <taxon>Streptophyta</taxon>
        <taxon>Embryophyta</taxon>
        <taxon>Tracheophyta</taxon>
        <taxon>Spermatophyta</taxon>
        <taxon>Magnoliopsida</taxon>
        <taxon>eudicotyledons</taxon>
        <taxon>Gunneridae</taxon>
        <taxon>Pentapetalae</taxon>
        <taxon>Saxifragales</taxon>
        <taxon>Altingiaceae</taxon>
        <taxon>Liquidambar</taxon>
    </lineage>
</organism>
<reference evidence="2 3" key="1">
    <citation type="journal article" date="2024" name="Plant J.">
        <title>Genome sequences and population genomics reveal climatic adaptation and genomic divergence between two closely related sweetgum species.</title>
        <authorList>
            <person name="Xu W.Q."/>
            <person name="Ren C.Q."/>
            <person name="Zhang X.Y."/>
            <person name="Comes H.P."/>
            <person name="Liu X.H."/>
            <person name="Li Y.G."/>
            <person name="Kettle C.J."/>
            <person name="Jalonen R."/>
            <person name="Gaisberger H."/>
            <person name="Ma Y.Z."/>
            <person name="Qiu Y.X."/>
        </authorList>
    </citation>
    <scope>NUCLEOTIDE SEQUENCE [LARGE SCALE GENOMIC DNA]</scope>
    <source>
        <strain evidence="2">Hangzhou</strain>
    </source>
</reference>
<dbReference type="AlphaFoldDB" id="A0AAP0R5K4"/>
<dbReference type="GO" id="GO:0007018">
    <property type="term" value="P:microtubule-based movement"/>
    <property type="evidence" value="ECO:0007669"/>
    <property type="project" value="InterPro"/>
</dbReference>
<dbReference type="EMBL" id="JBBPBK010000014">
    <property type="protein sequence ID" value="KAK9271017.1"/>
    <property type="molecule type" value="Genomic_DNA"/>
</dbReference>
<dbReference type="PANTHER" id="PTHR47969">
    <property type="entry name" value="CHROMOSOME-ASSOCIATED KINESIN KIF4A-RELATED"/>
    <property type="match status" value="1"/>
</dbReference>
<dbReference type="PANTHER" id="PTHR47969:SF6">
    <property type="entry name" value="KINESIN-LIKE PROTEIN KIN-4C"/>
    <property type="match status" value="1"/>
</dbReference>
<name>A0AAP0R5K4_LIQFO</name>
<protein>
    <submittedName>
        <fullName evidence="2">Uncharacterized protein</fullName>
    </submittedName>
</protein>
<dbReference type="GO" id="GO:0003777">
    <property type="term" value="F:microtubule motor activity"/>
    <property type="evidence" value="ECO:0007669"/>
    <property type="project" value="InterPro"/>
</dbReference>
<keyword evidence="3" id="KW-1185">Reference proteome</keyword>
<dbReference type="InterPro" id="IPR027640">
    <property type="entry name" value="Kinesin-like_fam"/>
</dbReference>
<sequence length="181" mass="20327">MYVDCSVIFLVNWQKENEELKYNLANISSTSGGSAQKLKEGYLQKLNDLEKQVLELKRKLDAQSQPSNLKLRSNDARKRLQDEILRMKAQKGELQRKIKEESMQCSNREAGSIRESDELSRSEMAEGIGNSSDSDENEKSHILASHGAMLLQSALVEKPAETNDDCGSKRKPLSDIGNKLV</sequence>
<feature type="region of interest" description="Disordered" evidence="1">
    <location>
        <begin position="95"/>
        <end position="181"/>
    </location>
</feature>
<dbReference type="GO" id="GO:0007052">
    <property type="term" value="P:mitotic spindle organization"/>
    <property type="evidence" value="ECO:0007669"/>
    <property type="project" value="TreeGrafter"/>
</dbReference>
<evidence type="ECO:0000313" key="2">
    <source>
        <dbReference type="EMBL" id="KAK9271017.1"/>
    </source>
</evidence>
<proteinExistence type="predicted"/>
<dbReference type="Proteomes" id="UP001415857">
    <property type="component" value="Unassembled WGS sequence"/>
</dbReference>
<dbReference type="GO" id="GO:0051231">
    <property type="term" value="P:spindle elongation"/>
    <property type="evidence" value="ECO:0007669"/>
    <property type="project" value="TreeGrafter"/>
</dbReference>
<feature type="compositionally biased region" description="Basic and acidic residues" evidence="1">
    <location>
        <begin position="111"/>
        <end position="124"/>
    </location>
</feature>
<evidence type="ECO:0000256" key="1">
    <source>
        <dbReference type="SAM" id="MobiDB-lite"/>
    </source>
</evidence>
<dbReference type="GO" id="GO:0005875">
    <property type="term" value="C:microtubule associated complex"/>
    <property type="evidence" value="ECO:0007669"/>
    <property type="project" value="TreeGrafter"/>
</dbReference>
<dbReference type="Pfam" id="PF25764">
    <property type="entry name" value="KIF21A_4th"/>
    <property type="match status" value="1"/>
</dbReference>
<gene>
    <name evidence="2" type="ORF">L1049_026605</name>
</gene>
<accession>A0AAP0R5K4</accession>
<comment type="caution">
    <text evidence="2">The sequence shown here is derived from an EMBL/GenBank/DDBJ whole genome shotgun (WGS) entry which is preliminary data.</text>
</comment>